<sequence>MSSAGKWGYRAGEHYVGAYDTPEEAASARGGGEGSDDTVRVGRVAVGRGGVG</sequence>
<proteinExistence type="predicted"/>
<protein>
    <submittedName>
        <fullName evidence="2">Uncharacterized protein</fullName>
    </submittedName>
</protein>
<name>A0A0F9CFM0_9ZZZZ</name>
<evidence type="ECO:0000256" key="1">
    <source>
        <dbReference type="SAM" id="MobiDB-lite"/>
    </source>
</evidence>
<evidence type="ECO:0000313" key="2">
    <source>
        <dbReference type="EMBL" id="KKL48163.1"/>
    </source>
</evidence>
<organism evidence="2">
    <name type="scientific">marine sediment metagenome</name>
    <dbReference type="NCBI Taxonomy" id="412755"/>
    <lineage>
        <taxon>unclassified sequences</taxon>
        <taxon>metagenomes</taxon>
        <taxon>ecological metagenomes</taxon>
    </lineage>
</organism>
<gene>
    <name evidence="2" type="ORF">LCGC14_2328250</name>
</gene>
<reference evidence="2" key="1">
    <citation type="journal article" date="2015" name="Nature">
        <title>Complex archaea that bridge the gap between prokaryotes and eukaryotes.</title>
        <authorList>
            <person name="Spang A."/>
            <person name="Saw J.H."/>
            <person name="Jorgensen S.L."/>
            <person name="Zaremba-Niedzwiedzka K."/>
            <person name="Martijn J."/>
            <person name="Lind A.E."/>
            <person name="van Eijk R."/>
            <person name="Schleper C."/>
            <person name="Guy L."/>
            <person name="Ettema T.J."/>
        </authorList>
    </citation>
    <scope>NUCLEOTIDE SEQUENCE</scope>
</reference>
<accession>A0A0F9CFM0</accession>
<dbReference type="EMBL" id="LAZR01033412">
    <property type="protein sequence ID" value="KKL48163.1"/>
    <property type="molecule type" value="Genomic_DNA"/>
</dbReference>
<comment type="caution">
    <text evidence="2">The sequence shown here is derived from an EMBL/GenBank/DDBJ whole genome shotgun (WGS) entry which is preliminary data.</text>
</comment>
<feature type="region of interest" description="Disordered" evidence="1">
    <location>
        <begin position="23"/>
        <end position="52"/>
    </location>
</feature>
<dbReference type="AlphaFoldDB" id="A0A0F9CFM0"/>